<organism evidence="7 8">
    <name type="scientific">Rotaria magnacalcarata</name>
    <dbReference type="NCBI Taxonomy" id="392030"/>
    <lineage>
        <taxon>Eukaryota</taxon>
        <taxon>Metazoa</taxon>
        <taxon>Spiralia</taxon>
        <taxon>Gnathifera</taxon>
        <taxon>Rotifera</taxon>
        <taxon>Eurotatoria</taxon>
        <taxon>Bdelloidea</taxon>
        <taxon>Philodinida</taxon>
        <taxon>Philodinidae</taxon>
        <taxon>Rotaria</taxon>
    </lineage>
</organism>
<evidence type="ECO:0000256" key="5">
    <source>
        <dbReference type="SAM" id="Phobius"/>
    </source>
</evidence>
<sequence length="125" mass="14590">MKLIGYYSFKLIKNIHLLIILILSFHELILLKYFHYDDYLIASNNLRTNFIDANREGIFSLGGYVCLYLIGISCGRFIIKYEYEQKFKQMGTRFFILMIILCAISYNPSRKLCNLSYISSTTGLA</sequence>
<dbReference type="GO" id="GO:0016020">
    <property type="term" value="C:membrane"/>
    <property type="evidence" value="ECO:0007669"/>
    <property type="project" value="UniProtKB-SubCell"/>
</dbReference>
<dbReference type="EMBL" id="CAJOBJ010373761">
    <property type="protein sequence ID" value="CAF5224645.1"/>
    <property type="molecule type" value="Genomic_DNA"/>
</dbReference>
<dbReference type="Proteomes" id="UP000681720">
    <property type="component" value="Unassembled WGS sequence"/>
</dbReference>
<reference evidence="7" key="1">
    <citation type="submission" date="2021-02" db="EMBL/GenBank/DDBJ databases">
        <authorList>
            <person name="Nowell W R."/>
        </authorList>
    </citation>
    <scope>NUCLEOTIDE SEQUENCE</scope>
</reference>
<dbReference type="GO" id="GO:0072659">
    <property type="term" value="P:protein localization to plasma membrane"/>
    <property type="evidence" value="ECO:0007669"/>
    <property type="project" value="TreeGrafter"/>
</dbReference>
<evidence type="ECO:0000256" key="3">
    <source>
        <dbReference type="ARBA" id="ARBA00022989"/>
    </source>
</evidence>
<evidence type="ECO:0000256" key="2">
    <source>
        <dbReference type="ARBA" id="ARBA00022692"/>
    </source>
</evidence>
<keyword evidence="2 5" id="KW-0812">Transmembrane</keyword>
<dbReference type="PANTHER" id="PTHR20661:SF0">
    <property type="entry name" value="PHOSPHATIDYLINOSITOL-GLYCAN BIOSYNTHESIS CLASS W PROTEIN"/>
    <property type="match status" value="1"/>
</dbReference>
<dbReference type="InterPro" id="IPR009447">
    <property type="entry name" value="PIGW/GWT1"/>
</dbReference>
<dbReference type="AlphaFoldDB" id="A0A8S3K3A3"/>
<dbReference type="GO" id="GO:0006506">
    <property type="term" value="P:GPI anchor biosynthetic process"/>
    <property type="evidence" value="ECO:0007669"/>
    <property type="project" value="InterPro"/>
</dbReference>
<dbReference type="PANTHER" id="PTHR20661">
    <property type="entry name" value="PHOSPHATIDYLINOSITOL-GLYCAN BIOSYNTHESIS CLASS W PROTEIN"/>
    <property type="match status" value="1"/>
</dbReference>
<feature type="transmembrane region" description="Helical" evidence="5">
    <location>
        <begin position="12"/>
        <end position="34"/>
    </location>
</feature>
<feature type="transmembrane region" description="Helical" evidence="5">
    <location>
        <begin position="58"/>
        <end position="79"/>
    </location>
</feature>
<protein>
    <submittedName>
        <fullName evidence="7">Uncharacterized protein</fullName>
    </submittedName>
</protein>
<dbReference type="Proteomes" id="UP000681967">
    <property type="component" value="Unassembled WGS sequence"/>
</dbReference>
<evidence type="ECO:0000313" key="7">
    <source>
        <dbReference type="EMBL" id="CAF5224645.1"/>
    </source>
</evidence>
<evidence type="ECO:0000313" key="6">
    <source>
        <dbReference type="EMBL" id="CAF5161807.1"/>
    </source>
</evidence>
<dbReference type="GO" id="GO:0005783">
    <property type="term" value="C:endoplasmic reticulum"/>
    <property type="evidence" value="ECO:0007669"/>
    <property type="project" value="TreeGrafter"/>
</dbReference>
<dbReference type="Pfam" id="PF06423">
    <property type="entry name" value="GWT1"/>
    <property type="match status" value="1"/>
</dbReference>
<feature type="non-terminal residue" evidence="7">
    <location>
        <position position="125"/>
    </location>
</feature>
<accession>A0A8S3K3A3</accession>
<feature type="transmembrane region" description="Helical" evidence="5">
    <location>
        <begin position="91"/>
        <end position="109"/>
    </location>
</feature>
<evidence type="ECO:0000256" key="4">
    <source>
        <dbReference type="ARBA" id="ARBA00023136"/>
    </source>
</evidence>
<proteinExistence type="predicted"/>
<dbReference type="GO" id="GO:0032216">
    <property type="term" value="F:glucosaminyl-phosphatidylinositol O-acyltransferase activity"/>
    <property type="evidence" value="ECO:0007669"/>
    <property type="project" value="TreeGrafter"/>
</dbReference>
<dbReference type="EMBL" id="CAJOBH010267013">
    <property type="protein sequence ID" value="CAF5161807.1"/>
    <property type="molecule type" value="Genomic_DNA"/>
</dbReference>
<comment type="caution">
    <text evidence="7">The sequence shown here is derived from an EMBL/GenBank/DDBJ whole genome shotgun (WGS) entry which is preliminary data.</text>
</comment>
<evidence type="ECO:0000313" key="8">
    <source>
        <dbReference type="Proteomes" id="UP000681720"/>
    </source>
</evidence>
<comment type="subcellular location">
    <subcellularLocation>
        <location evidence="1">Membrane</location>
        <topology evidence="1">Multi-pass membrane protein</topology>
    </subcellularLocation>
</comment>
<name>A0A8S3K3A3_9BILA</name>
<keyword evidence="4 5" id="KW-0472">Membrane</keyword>
<evidence type="ECO:0000256" key="1">
    <source>
        <dbReference type="ARBA" id="ARBA00004141"/>
    </source>
</evidence>
<keyword evidence="3 5" id="KW-1133">Transmembrane helix</keyword>
<gene>
    <name evidence="6" type="ORF">BYL167_LOCUS74812</name>
    <name evidence="7" type="ORF">GIL414_LOCUS86210</name>
</gene>